<evidence type="ECO:0000259" key="13">
    <source>
        <dbReference type="PROSITE" id="PS51674"/>
    </source>
</evidence>
<feature type="binding site" evidence="12">
    <location>
        <position position="62"/>
    </location>
    <ligand>
        <name>[4Fe-4S] cluster</name>
        <dbReference type="ChEBI" id="CHEBI:49883"/>
    </ligand>
</feature>
<dbReference type="HAMAP" id="MF_01479">
    <property type="entry name" value="WhiB"/>
    <property type="match status" value="1"/>
</dbReference>
<dbReference type="AlphaFoldDB" id="A0A1H6WSI0"/>
<dbReference type="GO" id="GO:0003677">
    <property type="term" value="F:DNA binding"/>
    <property type="evidence" value="ECO:0007669"/>
    <property type="project" value="UniProtKB-UniRule"/>
</dbReference>
<comment type="cofactor">
    <cofactor evidence="12">
        <name>[4Fe-4S] cluster</name>
        <dbReference type="ChEBI" id="CHEBI:49883"/>
    </cofactor>
    <text evidence="12">Binds 1 [4Fe-4S] cluster per subunit. Following nitrosylation of the [4Fe-4S] cluster binds 1 [4Fe-8(NO)] cluster per subunit.</text>
</comment>
<accession>A0A1H6WSI0</accession>
<dbReference type="PANTHER" id="PTHR38839">
    <property type="entry name" value="TRANSCRIPTIONAL REGULATOR WHID-RELATED"/>
    <property type="match status" value="1"/>
</dbReference>
<feature type="binding site" evidence="12">
    <location>
        <position position="56"/>
    </location>
    <ligand>
        <name>[4Fe-4S] cluster</name>
        <dbReference type="ChEBI" id="CHEBI:49883"/>
    </ligand>
</feature>
<protein>
    <recommendedName>
        <fullName evidence="12">Transcriptional regulator WhiB</fullName>
    </recommendedName>
</protein>
<dbReference type="GO" id="GO:0047134">
    <property type="term" value="F:protein-disulfide reductase [NAD(P)H] activity"/>
    <property type="evidence" value="ECO:0007669"/>
    <property type="project" value="TreeGrafter"/>
</dbReference>
<comment type="subcellular location">
    <subcellularLocation>
        <location evidence="1 12">Cytoplasm</location>
    </subcellularLocation>
</comment>
<comment type="PTM">
    <text evidence="12">Upon Fe-S cluster removal intramolecular disulfide bonds are formed.</text>
</comment>
<keyword evidence="6 12" id="KW-0408">Iron</keyword>
<dbReference type="GO" id="GO:0045892">
    <property type="term" value="P:negative regulation of DNA-templated transcription"/>
    <property type="evidence" value="ECO:0007669"/>
    <property type="project" value="TreeGrafter"/>
</dbReference>
<dbReference type="GO" id="GO:0051539">
    <property type="term" value="F:4 iron, 4 sulfur cluster binding"/>
    <property type="evidence" value="ECO:0007669"/>
    <property type="project" value="UniProtKB-UniRule"/>
</dbReference>
<sequence>MEAVAKLPAPTQDQWEWQYEGSCRDADPDLFFHPEGERGAARRRRAETAKEYCAGCPVLDTCRERSLQAREPFGVWGGLSEDERHAILAGRLKQAS</sequence>
<dbReference type="GO" id="GO:0046872">
    <property type="term" value="F:metal ion binding"/>
    <property type="evidence" value="ECO:0007669"/>
    <property type="project" value="UniProtKB-KW"/>
</dbReference>
<keyword evidence="8 12" id="KW-0805">Transcription regulation</keyword>
<dbReference type="OrthoDB" id="4954884at2"/>
<evidence type="ECO:0000256" key="6">
    <source>
        <dbReference type="ARBA" id="ARBA00023004"/>
    </source>
</evidence>
<dbReference type="RefSeq" id="WP_042213425.1">
    <property type="nucleotide sequence ID" value="NZ_BBLU01000003.1"/>
</dbReference>
<keyword evidence="11 12" id="KW-0804">Transcription</keyword>
<dbReference type="EMBL" id="FNZI01000002">
    <property type="protein sequence ID" value="SEJ17207.1"/>
    <property type="molecule type" value="Genomic_DNA"/>
</dbReference>
<dbReference type="GO" id="GO:0005737">
    <property type="term" value="C:cytoplasm"/>
    <property type="evidence" value="ECO:0007669"/>
    <property type="project" value="UniProtKB-SubCell"/>
</dbReference>
<keyword evidence="15" id="KW-1185">Reference proteome</keyword>
<evidence type="ECO:0000313" key="14">
    <source>
        <dbReference type="EMBL" id="SEJ17207.1"/>
    </source>
</evidence>
<feature type="binding site" evidence="12">
    <location>
        <position position="53"/>
    </location>
    <ligand>
        <name>[4Fe-4S] cluster</name>
        <dbReference type="ChEBI" id="CHEBI:49883"/>
    </ligand>
</feature>
<keyword evidence="3 12" id="KW-0004">4Fe-4S</keyword>
<evidence type="ECO:0000256" key="3">
    <source>
        <dbReference type="ARBA" id="ARBA00022485"/>
    </source>
</evidence>
<keyword evidence="7 12" id="KW-0411">Iron-sulfur</keyword>
<dbReference type="STRING" id="1043493.SAMN05421637_1037"/>
<comment type="function">
    <text evidence="12">Acts as a transcriptional regulator. Probably redox-responsive. The apo- but not holo-form probably binds DNA.</text>
</comment>
<evidence type="ECO:0000256" key="8">
    <source>
        <dbReference type="ARBA" id="ARBA00023015"/>
    </source>
</evidence>
<feature type="domain" description="4Fe-4S Wbl-type" evidence="13">
    <location>
        <begin position="22"/>
        <end position="86"/>
    </location>
</feature>
<dbReference type="Pfam" id="PF02467">
    <property type="entry name" value="Whib"/>
    <property type="match status" value="1"/>
</dbReference>
<evidence type="ECO:0000256" key="9">
    <source>
        <dbReference type="ARBA" id="ARBA00023125"/>
    </source>
</evidence>
<evidence type="ECO:0000313" key="15">
    <source>
        <dbReference type="Proteomes" id="UP000183315"/>
    </source>
</evidence>
<keyword evidence="9 12" id="KW-0238">DNA-binding</keyword>
<dbReference type="GO" id="GO:0045454">
    <property type="term" value="P:cell redox homeostasis"/>
    <property type="evidence" value="ECO:0007669"/>
    <property type="project" value="TreeGrafter"/>
</dbReference>
<name>A0A1H6WSI0_9MICO</name>
<keyword evidence="10 12" id="KW-1015">Disulfide bond</keyword>
<evidence type="ECO:0000256" key="10">
    <source>
        <dbReference type="ARBA" id="ARBA00023157"/>
    </source>
</evidence>
<comment type="similarity">
    <text evidence="2 12">Belongs to the WhiB family.</text>
</comment>
<keyword evidence="5 12" id="KW-0479">Metal-binding</keyword>
<dbReference type="InterPro" id="IPR003482">
    <property type="entry name" value="Whib"/>
</dbReference>
<evidence type="ECO:0000256" key="5">
    <source>
        <dbReference type="ARBA" id="ARBA00022723"/>
    </source>
</evidence>
<gene>
    <name evidence="12" type="primary">whiB</name>
    <name evidence="14" type="ORF">SAMN05421637_1037</name>
</gene>
<evidence type="ECO:0000256" key="1">
    <source>
        <dbReference type="ARBA" id="ARBA00004496"/>
    </source>
</evidence>
<dbReference type="InterPro" id="IPR034768">
    <property type="entry name" value="4FE4S_WBL"/>
</dbReference>
<organism evidence="14 15">
    <name type="scientific">Demequina mangrovi</name>
    <dbReference type="NCBI Taxonomy" id="1043493"/>
    <lineage>
        <taxon>Bacteria</taxon>
        <taxon>Bacillati</taxon>
        <taxon>Actinomycetota</taxon>
        <taxon>Actinomycetes</taxon>
        <taxon>Micrococcales</taxon>
        <taxon>Demequinaceae</taxon>
        <taxon>Demequina</taxon>
    </lineage>
</organism>
<evidence type="ECO:0000256" key="11">
    <source>
        <dbReference type="ARBA" id="ARBA00023163"/>
    </source>
</evidence>
<evidence type="ECO:0000256" key="4">
    <source>
        <dbReference type="ARBA" id="ARBA00022490"/>
    </source>
</evidence>
<comment type="PTM">
    <text evidence="12">The Fe-S cluster can be nitrosylated by nitric oxide (NO).</text>
</comment>
<evidence type="ECO:0000256" key="7">
    <source>
        <dbReference type="ARBA" id="ARBA00023014"/>
    </source>
</evidence>
<dbReference type="PANTHER" id="PTHR38839:SF5">
    <property type="entry name" value="TRANSCRIPTIONAL REGULATOR WHID"/>
    <property type="match status" value="1"/>
</dbReference>
<evidence type="ECO:0000256" key="2">
    <source>
        <dbReference type="ARBA" id="ARBA00006597"/>
    </source>
</evidence>
<feature type="binding site" evidence="12">
    <location>
        <position position="23"/>
    </location>
    <ligand>
        <name>[4Fe-4S] cluster</name>
        <dbReference type="ChEBI" id="CHEBI:49883"/>
    </ligand>
</feature>
<proteinExistence type="inferred from homology"/>
<keyword evidence="4 12" id="KW-0963">Cytoplasm</keyword>
<reference evidence="15" key="1">
    <citation type="submission" date="2016-10" db="EMBL/GenBank/DDBJ databases">
        <authorList>
            <person name="Varghese N."/>
        </authorList>
    </citation>
    <scope>NUCLEOTIDE SEQUENCE [LARGE SCALE GENOMIC DNA]</scope>
    <source>
        <strain evidence="15">DSM 24868</strain>
    </source>
</reference>
<dbReference type="GO" id="GO:0035731">
    <property type="term" value="F:dinitrosyl-iron complex binding"/>
    <property type="evidence" value="ECO:0007669"/>
    <property type="project" value="UniProtKB-UniRule"/>
</dbReference>
<dbReference type="PROSITE" id="PS51674">
    <property type="entry name" value="4FE4S_WBL"/>
    <property type="match status" value="1"/>
</dbReference>
<evidence type="ECO:0000256" key="12">
    <source>
        <dbReference type="HAMAP-Rule" id="MF_01479"/>
    </source>
</evidence>
<dbReference type="Proteomes" id="UP000183315">
    <property type="component" value="Unassembled WGS sequence"/>
</dbReference>